<dbReference type="OrthoDB" id="5290748at2"/>
<dbReference type="Proteomes" id="UP000062160">
    <property type="component" value="Unassembled WGS sequence"/>
</dbReference>
<dbReference type="InterPro" id="IPR036895">
    <property type="entry name" value="Uracil-DNA_glycosylase-like_sf"/>
</dbReference>
<organism evidence="13">
    <name type="scientific">Tepidanaerobacter syntrophicus</name>
    <dbReference type="NCBI Taxonomy" id="224999"/>
    <lineage>
        <taxon>Bacteria</taxon>
        <taxon>Bacillati</taxon>
        <taxon>Bacillota</taxon>
        <taxon>Clostridia</taxon>
        <taxon>Thermosediminibacterales</taxon>
        <taxon>Tepidanaerobacteraceae</taxon>
        <taxon>Tepidanaerobacter</taxon>
    </lineage>
</organism>
<dbReference type="InterPro" id="IPR005122">
    <property type="entry name" value="Uracil-DNA_glycosylase-like"/>
</dbReference>
<keyword evidence="5" id="KW-0004">4Fe-4S</keyword>
<dbReference type="InterPro" id="IPR051536">
    <property type="entry name" value="UDG_Type-4/5"/>
</dbReference>
<keyword evidence="10" id="KW-0411">Iron-sulfur</keyword>
<dbReference type="PANTHER" id="PTHR33693">
    <property type="entry name" value="TYPE-5 URACIL-DNA GLYCOSYLASE"/>
    <property type="match status" value="1"/>
</dbReference>
<evidence type="ECO:0000256" key="7">
    <source>
        <dbReference type="ARBA" id="ARBA00022763"/>
    </source>
</evidence>
<evidence type="ECO:0000256" key="5">
    <source>
        <dbReference type="ARBA" id="ARBA00022485"/>
    </source>
</evidence>
<comment type="catalytic activity">
    <reaction evidence="1">
        <text>Hydrolyzes single-stranded DNA or mismatched double-stranded DNA and polynucleotides, releasing free uracil.</text>
        <dbReference type="EC" id="3.2.2.27"/>
    </reaction>
</comment>
<gene>
    <name evidence="13" type="ORF">TSYNT_9438</name>
</gene>
<dbReference type="Gene3D" id="3.40.470.10">
    <property type="entry name" value="Uracil-DNA glycosylase-like domain"/>
    <property type="match status" value="1"/>
</dbReference>
<dbReference type="GO" id="GO:0004844">
    <property type="term" value="F:uracil DNA N-glycosylase activity"/>
    <property type="evidence" value="ECO:0007669"/>
    <property type="project" value="UniProtKB-EC"/>
</dbReference>
<dbReference type="Pfam" id="PF03167">
    <property type="entry name" value="UDG"/>
    <property type="match status" value="1"/>
</dbReference>
<dbReference type="SMART" id="SM00986">
    <property type="entry name" value="UDG"/>
    <property type="match status" value="1"/>
</dbReference>
<reference evidence="13" key="1">
    <citation type="journal article" date="2016" name="Genome Announc.">
        <title>Draft Genome Sequence of the Syntrophic Lactate-Degrading Bacterium Tepidanaerobacter syntrophicus JLT.</title>
        <authorList>
            <person name="Matsuura N."/>
            <person name="Ohashi A."/>
            <person name="Tourlousse D.M."/>
            <person name="Sekiguchi Y."/>
        </authorList>
    </citation>
    <scope>NUCLEOTIDE SEQUENCE [LARGE SCALE GENOMIC DNA]</scope>
    <source>
        <strain evidence="13">JL</strain>
    </source>
</reference>
<sequence>MLENEIKKTLAADEIKLPEIVKLLLDLKMEFNLNETNTDDILRTLRLDNDQAVKERDYLYKRLIEYTNKCNNCMLCTLETHTQKVPGEGALNSPLVLIGEGPGFDEDKEGRPFVGKAGKLLTTILDKLNVSREKVYITNVIKCRPPQNRTPLQKEIKACSHILELELSIIKPKVIIALGAVPFNYFKPGSSIMKERGQWINVRDYWIMPTFHPAYILRQGGKALTQVKWLVWSDFNKALEKAKELCPEYNYADP</sequence>
<dbReference type="InterPro" id="IPR005273">
    <property type="entry name" value="Ura-DNA_glyco_family4"/>
</dbReference>
<evidence type="ECO:0000256" key="3">
    <source>
        <dbReference type="ARBA" id="ARBA00012030"/>
    </source>
</evidence>
<keyword evidence="6" id="KW-0479">Metal-binding</keyword>
<dbReference type="RefSeq" id="WP_059034015.1">
    <property type="nucleotide sequence ID" value="NZ_BSDN01000004.1"/>
</dbReference>
<feature type="domain" description="Uracil-DNA glycosylase-like" evidence="12">
    <location>
        <begin position="86"/>
        <end position="236"/>
    </location>
</feature>
<dbReference type="CDD" id="cd10030">
    <property type="entry name" value="UDG-F4_TTUDGA_SPO1dp_like"/>
    <property type="match status" value="1"/>
</dbReference>
<dbReference type="SUPFAM" id="SSF52141">
    <property type="entry name" value="Uracil-DNA glycosylase-like"/>
    <property type="match status" value="1"/>
</dbReference>
<keyword evidence="11" id="KW-0234">DNA repair</keyword>
<evidence type="ECO:0000256" key="11">
    <source>
        <dbReference type="ARBA" id="ARBA00023204"/>
    </source>
</evidence>
<dbReference type="PANTHER" id="PTHR33693:SF1">
    <property type="entry name" value="TYPE-4 URACIL-DNA GLYCOSYLASE"/>
    <property type="match status" value="1"/>
</dbReference>
<proteinExistence type="inferred from homology"/>
<evidence type="ECO:0000313" key="13">
    <source>
        <dbReference type="EMBL" id="GAQ26174.1"/>
    </source>
</evidence>
<dbReference type="GO" id="GO:0046872">
    <property type="term" value="F:metal ion binding"/>
    <property type="evidence" value="ECO:0007669"/>
    <property type="project" value="UniProtKB-KW"/>
</dbReference>
<accession>A0A0U9HHB2</accession>
<dbReference type="EC" id="3.2.2.27" evidence="3"/>
<evidence type="ECO:0000256" key="4">
    <source>
        <dbReference type="ARBA" id="ARBA00019403"/>
    </source>
</evidence>
<evidence type="ECO:0000256" key="10">
    <source>
        <dbReference type="ARBA" id="ARBA00023014"/>
    </source>
</evidence>
<evidence type="ECO:0000256" key="9">
    <source>
        <dbReference type="ARBA" id="ARBA00023004"/>
    </source>
</evidence>
<dbReference type="STRING" id="224999.GCA_001485475_02218"/>
<dbReference type="GO" id="GO:0051539">
    <property type="term" value="F:4 iron, 4 sulfur cluster binding"/>
    <property type="evidence" value="ECO:0007669"/>
    <property type="project" value="UniProtKB-KW"/>
</dbReference>
<evidence type="ECO:0000256" key="6">
    <source>
        <dbReference type="ARBA" id="ARBA00022723"/>
    </source>
</evidence>
<evidence type="ECO:0000256" key="8">
    <source>
        <dbReference type="ARBA" id="ARBA00022801"/>
    </source>
</evidence>
<evidence type="ECO:0000313" key="14">
    <source>
        <dbReference type="Proteomes" id="UP000062160"/>
    </source>
</evidence>
<dbReference type="AlphaFoldDB" id="A0A0U9HHB2"/>
<comment type="similarity">
    <text evidence="2">Belongs to the uracil-DNA glycosylase (UDG) superfamily. Type 4 (UDGa) family.</text>
</comment>
<evidence type="ECO:0000256" key="1">
    <source>
        <dbReference type="ARBA" id="ARBA00001400"/>
    </source>
</evidence>
<dbReference type="EMBL" id="DF977003">
    <property type="protein sequence ID" value="GAQ26174.1"/>
    <property type="molecule type" value="Genomic_DNA"/>
</dbReference>
<evidence type="ECO:0000256" key="2">
    <source>
        <dbReference type="ARBA" id="ARBA00006521"/>
    </source>
</evidence>
<keyword evidence="14" id="KW-1185">Reference proteome</keyword>
<keyword evidence="9" id="KW-0408">Iron</keyword>
<protein>
    <recommendedName>
        <fullName evidence="4">Type-4 uracil-DNA glycosylase</fullName>
        <ecNumber evidence="3">3.2.2.27</ecNumber>
    </recommendedName>
</protein>
<name>A0A0U9HHB2_9FIRM</name>
<evidence type="ECO:0000259" key="12">
    <source>
        <dbReference type="SMART" id="SM00986"/>
    </source>
</evidence>
<keyword evidence="7" id="KW-0227">DNA damage</keyword>
<dbReference type="NCBIfam" id="TIGR00758">
    <property type="entry name" value="UDG_fam4"/>
    <property type="match status" value="1"/>
</dbReference>
<dbReference type="GO" id="GO:0006281">
    <property type="term" value="P:DNA repair"/>
    <property type="evidence" value="ECO:0007669"/>
    <property type="project" value="UniProtKB-KW"/>
</dbReference>
<keyword evidence="8" id="KW-0378">Hydrolase</keyword>
<dbReference type="SMART" id="SM00987">
    <property type="entry name" value="UreE_C"/>
    <property type="match status" value="1"/>
</dbReference>